<keyword evidence="1" id="KW-0131">Cell cycle</keyword>
<comment type="subcellular location">
    <subcellularLocation>
        <location evidence="1">Periplasm</location>
    </subcellularLocation>
</comment>
<keyword evidence="1" id="KW-0132">Cell division</keyword>
<evidence type="ECO:0000313" key="4">
    <source>
        <dbReference type="Proteomes" id="UP001202831"/>
    </source>
</evidence>
<dbReference type="InterPro" id="IPR014162">
    <property type="entry name" value="CpoB_C"/>
</dbReference>
<protein>
    <recommendedName>
        <fullName evidence="1">Cell division coordinator CpoB</fullName>
    </recommendedName>
</protein>
<gene>
    <name evidence="3" type="primary">ybgF</name>
    <name evidence="1" type="synonym">cpoB</name>
    <name evidence="3" type="ORF">L2725_17770</name>
</gene>
<dbReference type="InterPro" id="IPR019734">
    <property type="entry name" value="TPR_rpt"/>
</dbReference>
<evidence type="ECO:0000256" key="1">
    <source>
        <dbReference type="HAMAP-Rule" id="MF_02066"/>
    </source>
</evidence>
<evidence type="ECO:0000259" key="2">
    <source>
        <dbReference type="Pfam" id="PF16331"/>
    </source>
</evidence>
<dbReference type="Pfam" id="PF13432">
    <property type="entry name" value="TPR_16"/>
    <property type="match status" value="1"/>
</dbReference>
<keyword evidence="4" id="KW-1185">Reference proteome</keyword>
<sequence precursor="true">MKKAVLASLIFMSAGTAIAAPAPVEDLAGGNATDRVARLERIIKAKQQADFELQSRVDTLQQEVLDLRGLVEQQNYQLNQMLERQRQLYDEIAQLQSQKNSVAVTPVATAPISTGTGAATSTLNETASYQHALDLVRKERKYDEAIVAFDNFIKQYPNSTLIANANYWLGQLLYNKSDFTAAKQAFSAVVTRYKDSNKRADSLLKLGLIAEKTGDKVEAKNFYQQVQREYADTSSARIAGQQLAGLKG</sequence>
<dbReference type="InterPro" id="IPR034706">
    <property type="entry name" value="CpoB"/>
</dbReference>
<dbReference type="Pfam" id="PF13174">
    <property type="entry name" value="TPR_6"/>
    <property type="match status" value="1"/>
</dbReference>
<comment type="similarity">
    <text evidence="1">Belongs to the CpoB family.</text>
</comment>
<dbReference type="NCBIfam" id="TIGR02795">
    <property type="entry name" value="tol_pal_ybgF"/>
    <property type="match status" value="1"/>
</dbReference>
<dbReference type="Pfam" id="PF16331">
    <property type="entry name" value="TolA_bind_tri"/>
    <property type="match status" value="1"/>
</dbReference>
<organism evidence="3 4">
    <name type="scientific">Shewanella corallii</name>
    <dbReference type="NCBI Taxonomy" id="560080"/>
    <lineage>
        <taxon>Bacteria</taxon>
        <taxon>Pseudomonadati</taxon>
        <taxon>Pseudomonadota</taxon>
        <taxon>Gammaproteobacteria</taxon>
        <taxon>Alteromonadales</taxon>
        <taxon>Shewanellaceae</taxon>
        <taxon>Shewanella</taxon>
    </lineage>
</organism>
<keyword evidence="1" id="KW-0732">Signal</keyword>
<evidence type="ECO:0000313" key="3">
    <source>
        <dbReference type="EMBL" id="MCL2915603.1"/>
    </source>
</evidence>
<reference evidence="3 4" key="1">
    <citation type="submission" date="2022-01" db="EMBL/GenBank/DDBJ databases">
        <title>Whole genome-based taxonomy of the Shewanellaceae.</title>
        <authorList>
            <person name="Martin-Rodriguez A.J."/>
        </authorList>
    </citation>
    <scope>NUCLEOTIDE SEQUENCE [LARGE SCALE GENOMIC DNA]</scope>
    <source>
        <strain evidence="3 4">DSM 21332</strain>
    </source>
</reference>
<dbReference type="Gene3D" id="1.20.5.110">
    <property type="match status" value="1"/>
</dbReference>
<feature type="chain" id="PRO_5044910472" description="Cell division coordinator CpoB" evidence="1">
    <location>
        <begin position="20"/>
        <end position="248"/>
    </location>
</feature>
<dbReference type="Gene3D" id="1.25.40.10">
    <property type="entry name" value="Tetratricopeptide repeat domain"/>
    <property type="match status" value="1"/>
</dbReference>
<dbReference type="InterPro" id="IPR011990">
    <property type="entry name" value="TPR-like_helical_dom_sf"/>
</dbReference>
<comment type="caution">
    <text evidence="3">The sequence shown here is derived from an EMBL/GenBank/DDBJ whole genome shotgun (WGS) entry which is preliminary data.</text>
</comment>
<dbReference type="Proteomes" id="UP001202831">
    <property type="component" value="Unassembled WGS sequence"/>
</dbReference>
<keyword evidence="1" id="KW-0574">Periplasm</keyword>
<proteinExistence type="inferred from homology"/>
<name>A0ABT0NB01_9GAMM</name>
<dbReference type="SUPFAM" id="SSF48452">
    <property type="entry name" value="TPR-like"/>
    <property type="match status" value="1"/>
</dbReference>
<comment type="function">
    <text evidence="1">Mediates coordination of peptidoglycan synthesis and outer membrane constriction during cell division.</text>
</comment>
<feature type="signal peptide" evidence="1">
    <location>
        <begin position="1"/>
        <end position="19"/>
    </location>
</feature>
<feature type="domain" description="YbgF trimerisation" evidence="2">
    <location>
        <begin position="33"/>
        <end position="101"/>
    </location>
</feature>
<dbReference type="RefSeq" id="WP_115138245.1">
    <property type="nucleotide sequence ID" value="NZ_JAKIKT010000008.1"/>
</dbReference>
<dbReference type="EMBL" id="JAKIKT010000008">
    <property type="protein sequence ID" value="MCL2915603.1"/>
    <property type="molecule type" value="Genomic_DNA"/>
</dbReference>
<dbReference type="HAMAP" id="MF_02066">
    <property type="entry name" value="CpoB"/>
    <property type="match status" value="1"/>
</dbReference>
<accession>A0ABT0NB01</accession>
<dbReference type="InterPro" id="IPR032519">
    <property type="entry name" value="YbgF_tri"/>
</dbReference>